<gene>
    <name evidence="2" type="ORF">B5F15_09070</name>
</gene>
<organism evidence="2 3">
    <name type="scientific">Butyricicoccus pullicaecorum</name>
    <dbReference type="NCBI Taxonomy" id="501571"/>
    <lineage>
        <taxon>Bacteria</taxon>
        <taxon>Bacillati</taxon>
        <taxon>Bacillota</taxon>
        <taxon>Clostridia</taxon>
        <taxon>Eubacteriales</taxon>
        <taxon>Butyricicoccaceae</taxon>
        <taxon>Butyricicoccus</taxon>
    </lineage>
</organism>
<evidence type="ECO:0000313" key="2">
    <source>
        <dbReference type="EMBL" id="OUP57598.1"/>
    </source>
</evidence>
<proteinExistence type="predicted"/>
<evidence type="ECO:0000259" key="1">
    <source>
        <dbReference type="Pfam" id="PF03432"/>
    </source>
</evidence>
<dbReference type="Pfam" id="PF03432">
    <property type="entry name" value="Relaxase"/>
    <property type="match status" value="1"/>
</dbReference>
<dbReference type="STRING" id="501571.GCA_900143195_02431"/>
<dbReference type="AlphaFoldDB" id="A0A1Y4LLK9"/>
<dbReference type="EMBL" id="NFKL01000012">
    <property type="protein sequence ID" value="OUP57598.1"/>
    <property type="molecule type" value="Genomic_DNA"/>
</dbReference>
<name>A0A1Y4LLK9_9FIRM</name>
<comment type="caution">
    <text evidence="2">The sequence shown here is derived from an EMBL/GenBank/DDBJ whole genome shotgun (WGS) entry which is preliminary data.</text>
</comment>
<sequence>MVNEFRHLIQAFELGEVSAEEAHEIWLQLAKEILGGKYEFVLTTHIDKGHIHNVRPDRAMRKAV</sequence>
<dbReference type="Proteomes" id="UP000195326">
    <property type="component" value="Unassembled WGS sequence"/>
</dbReference>
<feature type="domain" description="MobA/VirD2-like nuclease" evidence="1">
    <location>
        <begin position="4"/>
        <end position="53"/>
    </location>
</feature>
<accession>A0A1Y4LLK9</accession>
<dbReference type="InterPro" id="IPR005094">
    <property type="entry name" value="Endonuclease_MobA/VirD2"/>
</dbReference>
<protein>
    <recommendedName>
        <fullName evidence="1">MobA/VirD2-like nuclease domain-containing protein</fullName>
    </recommendedName>
</protein>
<reference evidence="3" key="1">
    <citation type="submission" date="2017-04" db="EMBL/GenBank/DDBJ databases">
        <title>Function of individual gut microbiota members based on whole genome sequencing of pure cultures obtained from chicken caecum.</title>
        <authorList>
            <person name="Medvecky M."/>
            <person name="Cejkova D."/>
            <person name="Polansky O."/>
            <person name="Karasova D."/>
            <person name="Kubasova T."/>
            <person name="Cizek A."/>
            <person name="Rychlik I."/>
        </authorList>
    </citation>
    <scope>NUCLEOTIDE SEQUENCE [LARGE SCALE GENOMIC DNA]</scope>
    <source>
        <strain evidence="3">An179</strain>
    </source>
</reference>
<evidence type="ECO:0000313" key="3">
    <source>
        <dbReference type="Proteomes" id="UP000195326"/>
    </source>
</evidence>